<protein>
    <submittedName>
        <fullName evidence="2">Uncharacterized protein</fullName>
    </submittedName>
</protein>
<dbReference type="Proteomes" id="UP000290106">
    <property type="component" value="Unassembled WGS sequence"/>
</dbReference>
<keyword evidence="1" id="KW-1133">Transmembrane helix</keyword>
<organism evidence="2 3">
    <name type="scientific">Blautia faecicola</name>
    <dbReference type="NCBI Taxonomy" id="2509240"/>
    <lineage>
        <taxon>Bacteria</taxon>
        <taxon>Bacillati</taxon>
        <taxon>Bacillota</taxon>
        <taxon>Clostridia</taxon>
        <taxon>Lachnospirales</taxon>
        <taxon>Lachnospiraceae</taxon>
        <taxon>Blautia</taxon>
    </lineage>
</organism>
<name>A0A4Q1RFH0_9FIRM</name>
<keyword evidence="1" id="KW-0472">Membrane</keyword>
<feature type="transmembrane region" description="Helical" evidence="1">
    <location>
        <begin position="12"/>
        <end position="33"/>
    </location>
</feature>
<keyword evidence="3" id="KW-1185">Reference proteome</keyword>
<dbReference type="AlphaFoldDB" id="A0A4Q1RFH0"/>
<sequence>MKKMLLNKKNLYIKLTAVLILLIVGILGIYTAFVQKIATGQCFNILDDSRERMGQMIVNEMQNEQDHLEAASYLLKNLLTDCDANEAGRRIYVCGDDTV</sequence>
<accession>A0A4Q1RFH0</accession>
<keyword evidence="1" id="KW-0812">Transmembrane</keyword>
<reference evidence="2 3" key="1">
    <citation type="submission" date="2019-01" db="EMBL/GenBank/DDBJ databases">
        <title>Blautia sp. nov. KGMB01111 isolated human feces.</title>
        <authorList>
            <person name="Park J.-E."/>
            <person name="Kim J.-S."/>
            <person name="Park S.-H."/>
        </authorList>
    </citation>
    <scope>NUCLEOTIDE SEQUENCE [LARGE SCALE GENOMIC DNA]</scope>
    <source>
        <strain evidence="2 3">KGMB01111</strain>
    </source>
</reference>
<dbReference type="RefSeq" id="WP_129257020.1">
    <property type="nucleotide sequence ID" value="NZ_SDKC01000001.1"/>
</dbReference>
<evidence type="ECO:0000313" key="3">
    <source>
        <dbReference type="Proteomes" id="UP000290106"/>
    </source>
</evidence>
<evidence type="ECO:0000256" key="1">
    <source>
        <dbReference type="SAM" id="Phobius"/>
    </source>
</evidence>
<comment type="caution">
    <text evidence="2">The sequence shown here is derived from an EMBL/GenBank/DDBJ whole genome shotgun (WGS) entry which is preliminary data.</text>
</comment>
<proteinExistence type="predicted"/>
<gene>
    <name evidence="2" type="ORF">ETP43_03245</name>
</gene>
<evidence type="ECO:0000313" key="2">
    <source>
        <dbReference type="EMBL" id="RXS74333.1"/>
    </source>
</evidence>
<dbReference type="EMBL" id="SDKC01000001">
    <property type="protein sequence ID" value="RXS74333.1"/>
    <property type="molecule type" value="Genomic_DNA"/>
</dbReference>